<organism evidence="2 3">
    <name type="scientific">Helicobacter cetorum (strain ATCC BAA-540 / CCUG 52418 / MIT 99-5656)</name>
    <dbReference type="NCBI Taxonomy" id="1163745"/>
    <lineage>
        <taxon>Bacteria</taxon>
        <taxon>Pseudomonadati</taxon>
        <taxon>Campylobacterota</taxon>
        <taxon>Epsilonproteobacteria</taxon>
        <taxon>Campylobacterales</taxon>
        <taxon>Helicobacteraceae</taxon>
        <taxon>Helicobacter</taxon>
    </lineage>
</organism>
<sequence length="100" mass="11257">MTINTNHIPNFTQLQTLNNINNDATIKDRNQVEQDLRQTSTQDGFSQSDTQNVPNFDRLQALNTINNDSTINNKSQVETSLLNPNGESISQIYPSLDTYA</sequence>
<accession>I0ERY5</accession>
<dbReference type="KEGG" id="hcm:HCD_03440"/>
<evidence type="ECO:0000256" key="1">
    <source>
        <dbReference type="SAM" id="MobiDB-lite"/>
    </source>
</evidence>
<dbReference type="HOGENOM" id="CLU_182174_0_0_7"/>
<dbReference type="RefSeq" id="WP_014659213.1">
    <property type="nucleotide sequence ID" value="NC_017735.1"/>
</dbReference>
<dbReference type="EMBL" id="CP003481">
    <property type="protein sequence ID" value="AFI05704.1"/>
    <property type="molecule type" value="Genomic_DNA"/>
</dbReference>
<feature type="region of interest" description="Disordered" evidence="1">
    <location>
        <begin position="33"/>
        <end position="54"/>
    </location>
</feature>
<dbReference type="Proteomes" id="UP000005013">
    <property type="component" value="Chromosome"/>
</dbReference>
<dbReference type="PATRIC" id="fig|1163745.3.peg.731"/>
<name>I0ERY5_HELCM</name>
<gene>
    <name evidence="2" type="ordered locus">HCD_03440</name>
</gene>
<dbReference type="OrthoDB" id="5326014at2"/>
<feature type="region of interest" description="Disordered" evidence="1">
    <location>
        <begin position="79"/>
        <end position="100"/>
    </location>
</feature>
<feature type="compositionally biased region" description="Polar residues" evidence="1">
    <location>
        <begin position="79"/>
        <end position="93"/>
    </location>
</feature>
<dbReference type="AlphaFoldDB" id="I0ERY5"/>
<evidence type="ECO:0000313" key="3">
    <source>
        <dbReference type="Proteomes" id="UP000005013"/>
    </source>
</evidence>
<keyword evidence="3" id="KW-1185">Reference proteome</keyword>
<protein>
    <submittedName>
        <fullName evidence="2">Uncharacterized protein</fullName>
    </submittedName>
</protein>
<feature type="compositionally biased region" description="Polar residues" evidence="1">
    <location>
        <begin position="37"/>
        <end position="54"/>
    </location>
</feature>
<proteinExistence type="predicted"/>
<reference evidence="2 3" key="1">
    <citation type="journal article" date="2013" name="PLoS ONE">
        <title>Sequence Divergence and Conservation in Genomes ofHelicobacter cetorum Strains from a Dolphin and a Whale.</title>
        <authorList>
            <person name="Kersulyte D."/>
            <person name="Rossi M."/>
            <person name="Berg D.E."/>
        </authorList>
    </citation>
    <scope>NUCLEOTIDE SEQUENCE [LARGE SCALE GENOMIC DNA]</scope>
    <source>
        <strain evidence="2 3">MIT 99-5656</strain>
    </source>
</reference>
<evidence type="ECO:0000313" key="2">
    <source>
        <dbReference type="EMBL" id="AFI05704.1"/>
    </source>
</evidence>